<keyword evidence="2" id="KW-0378">Hydrolase</keyword>
<dbReference type="KEGG" id="bwh:A9C19_09155"/>
<evidence type="ECO:0000259" key="3">
    <source>
        <dbReference type="PROSITE" id="PS51462"/>
    </source>
</evidence>
<dbReference type="GO" id="GO:0006753">
    <property type="term" value="P:nucleoside phosphate metabolic process"/>
    <property type="evidence" value="ECO:0007669"/>
    <property type="project" value="TreeGrafter"/>
</dbReference>
<dbReference type="PROSITE" id="PS00893">
    <property type="entry name" value="NUDIX_BOX"/>
    <property type="match status" value="1"/>
</dbReference>
<keyword evidence="5" id="KW-1185">Reference proteome</keyword>
<dbReference type="EMBL" id="CP016020">
    <property type="protein sequence ID" value="APH04902.1"/>
    <property type="molecule type" value="Genomic_DNA"/>
</dbReference>
<protein>
    <submittedName>
        <fullName evidence="4">ADP-ribose pyrophosphatase</fullName>
    </submittedName>
</protein>
<gene>
    <name evidence="4" type="ORF">A9C19_09155</name>
</gene>
<dbReference type="GO" id="GO:0016787">
    <property type="term" value="F:hydrolase activity"/>
    <property type="evidence" value="ECO:0007669"/>
    <property type="project" value="UniProtKB-KW"/>
</dbReference>
<dbReference type="GO" id="GO:0019693">
    <property type="term" value="P:ribose phosphate metabolic process"/>
    <property type="evidence" value="ECO:0007669"/>
    <property type="project" value="TreeGrafter"/>
</dbReference>
<dbReference type="PROSITE" id="PS51462">
    <property type="entry name" value="NUDIX"/>
    <property type="match status" value="1"/>
</dbReference>
<accession>A0A1L3MRG0</accession>
<evidence type="ECO:0000256" key="1">
    <source>
        <dbReference type="ARBA" id="ARBA00001946"/>
    </source>
</evidence>
<dbReference type="CDD" id="cd03424">
    <property type="entry name" value="NUDIX_ADPRase_Nudt5_UGPPase_Nudt14"/>
    <property type="match status" value="1"/>
</dbReference>
<dbReference type="PANTHER" id="PTHR11839">
    <property type="entry name" value="UDP/ADP-SUGAR PYROPHOSPHATASE"/>
    <property type="match status" value="1"/>
</dbReference>
<name>A0A1L3MRG0_9BACI</name>
<proteinExistence type="predicted"/>
<dbReference type="STRING" id="1547283.A9C19_09155"/>
<dbReference type="InterPro" id="IPR015797">
    <property type="entry name" value="NUDIX_hydrolase-like_dom_sf"/>
</dbReference>
<sequence>MDEWKTLKSEYLHKSPFGNIRKDACLLPNGQMIDDYYVQEYSDWVNAIVITKENKLVLVEQYRHAGNGFFLEIPAGKREGNETHEEGIVREVKEETGYISKKKPIFLGEFMVNPATQNNMVKTYVIQEAYKAYEQVLDDTEDINVKLYDFSHFGELILSKKIKTQLFTASAYFMAKYASDEKSLKARLREKFN</sequence>
<dbReference type="RefSeq" id="WP_072579697.1">
    <property type="nucleotide sequence ID" value="NZ_CP016020.1"/>
</dbReference>
<dbReference type="SUPFAM" id="SSF55811">
    <property type="entry name" value="Nudix"/>
    <property type="match status" value="1"/>
</dbReference>
<reference evidence="4 5" key="1">
    <citation type="journal article" date="2016" name="Sci. Rep.">
        <title>Complete genome sequence and transcriptomic analysis of a novel marine strain Bacillus weihaiensis reveals the mechanism of brown algae degradation.</title>
        <authorList>
            <person name="Zhu Y."/>
            <person name="Chen P."/>
            <person name="Bao Y."/>
            <person name="Men Y."/>
            <person name="Zeng Y."/>
            <person name="Yang J."/>
            <person name="Sun J."/>
            <person name="Sun Y."/>
        </authorList>
    </citation>
    <scope>NUCLEOTIDE SEQUENCE [LARGE SCALE GENOMIC DNA]</scope>
    <source>
        <strain evidence="4 5">Alg07</strain>
    </source>
</reference>
<comment type="cofactor">
    <cofactor evidence="1">
        <name>Mg(2+)</name>
        <dbReference type="ChEBI" id="CHEBI:18420"/>
    </cofactor>
</comment>
<dbReference type="PANTHER" id="PTHR11839:SF18">
    <property type="entry name" value="NUDIX HYDROLASE DOMAIN-CONTAINING PROTEIN"/>
    <property type="match status" value="1"/>
</dbReference>
<dbReference type="Pfam" id="PF00293">
    <property type="entry name" value="NUDIX"/>
    <property type="match status" value="1"/>
</dbReference>
<feature type="domain" description="Nudix hydrolase" evidence="3">
    <location>
        <begin position="40"/>
        <end position="170"/>
    </location>
</feature>
<dbReference type="InterPro" id="IPR000086">
    <property type="entry name" value="NUDIX_hydrolase_dom"/>
</dbReference>
<evidence type="ECO:0000313" key="4">
    <source>
        <dbReference type="EMBL" id="APH04902.1"/>
    </source>
</evidence>
<evidence type="ECO:0000313" key="5">
    <source>
        <dbReference type="Proteomes" id="UP000181936"/>
    </source>
</evidence>
<dbReference type="Proteomes" id="UP000181936">
    <property type="component" value="Chromosome"/>
</dbReference>
<dbReference type="Gene3D" id="3.90.79.10">
    <property type="entry name" value="Nucleoside Triphosphate Pyrophosphohydrolase"/>
    <property type="match status" value="1"/>
</dbReference>
<dbReference type="OrthoDB" id="9806150at2"/>
<dbReference type="AlphaFoldDB" id="A0A1L3MRG0"/>
<organism evidence="4 5">
    <name type="scientific">Bacillus weihaiensis</name>
    <dbReference type="NCBI Taxonomy" id="1547283"/>
    <lineage>
        <taxon>Bacteria</taxon>
        <taxon>Bacillati</taxon>
        <taxon>Bacillota</taxon>
        <taxon>Bacilli</taxon>
        <taxon>Bacillales</taxon>
        <taxon>Bacillaceae</taxon>
        <taxon>Bacillus</taxon>
    </lineage>
</organism>
<dbReference type="InterPro" id="IPR020084">
    <property type="entry name" value="NUDIX_hydrolase_CS"/>
</dbReference>
<evidence type="ECO:0000256" key="2">
    <source>
        <dbReference type="ARBA" id="ARBA00022801"/>
    </source>
</evidence>